<keyword evidence="3" id="KW-1185">Reference proteome</keyword>
<dbReference type="EMBL" id="KV426109">
    <property type="protein sequence ID" value="KZV88040.1"/>
    <property type="molecule type" value="Genomic_DNA"/>
</dbReference>
<evidence type="ECO:0000256" key="1">
    <source>
        <dbReference type="SAM" id="MobiDB-lite"/>
    </source>
</evidence>
<dbReference type="Proteomes" id="UP000077266">
    <property type="component" value="Unassembled WGS sequence"/>
</dbReference>
<feature type="compositionally biased region" description="Low complexity" evidence="1">
    <location>
        <begin position="195"/>
        <end position="209"/>
    </location>
</feature>
<dbReference type="AlphaFoldDB" id="A0A165EZC4"/>
<gene>
    <name evidence="2" type="ORF">EXIGLDRAFT_773095</name>
</gene>
<reference evidence="2 3" key="1">
    <citation type="journal article" date="2016" name="Mol. Biol. Evol.">
        <title>Comparative Genomics of Early-Diverging Mushroom-Forming Fungi Provides Insights into the Origins of Lignocellulose Decay Capabilities.</title>
        <authorList>
            <person name="Nagy L.G."/>
            <person name="Riley R."/>
            <person name="Tritt A."/>
            <person name="Adam C."/>
            <person name="Daum C."/>
            <person name="Floudas D."/>
            <person name="Sun H."/>
            <person name="Yadav J.S."/>
            <person name="Pangilinan J."/>
            <person name="Larsson K.H."/>
            <person name="Matsuura K."/>
            <person name="Barry K."/>
            <person name="Labutti K."/>
            <person name="Kuo R."/>
            <person name="Ohm R.A."/>
            <person name="Bhattacharya S.S."/>
            <person name="Shirouzu T."/>
            <person name="Yoshinaga Y."/>
            <person name="Martin F.M."/>
            <person name="Grigoriev I.V."/>
            <person name="Hibbett D.S."/>
        </authorList>
    </citation>
    <scope>NUCLEOTIDE SEQUENCE [LARGE SCALE GENOMIC DNA]</scope>
    <source>
        <strain evidence="2 3">HHB12029</strain>
    </source>
</reference>
<organism evidence="2 3">
    <name type="scientific">Exidia glandulosa HHB12029</name>
    <dbReference type="NCBI Taxonomy" id="1314781"/>
    <lineage>
        <taxon>Eukaryota</taxon>
        <taxon>Fungi</taxon>
        <taxon>Dikarya</taxon>
        <taxon>Basidiomycota</taxon>
        <taxon>Agaricomycotina</taxon>
        <taxon>Agaricomycetes</taxon>
        <taxon>Auriculariales</taxon>
        <taxon>Exidiaceae</taxon>
        <taxon>Exidia</taxon>
    </lineage>
</organism>
<feature type="region of interest" description="Disordered" evidence="1">
    <location>
        <begin position="179"/>
        <end position="211"/>
    </location>
</feature>
<feature type="region of interest" description="Disordered" evidence="1">
    <location>
        <begin position="108"/>
        <end position="134"/>
    </location>
</feature>
<name>A0A165EZC4_EXIGL</name>
<dbReference type="InParanoid" id="A0A165EZC4"/>
<proteinExistence type="predicted"/>
<evidence type="ECO:0000313" key="2">
    <source>
        <dbReference type="EMBL" id="KZV88040.1"/>
    </source>
</evidence>
<protein>
    <submittedName>
        <fullName evidence="2">Uncharacterized protein</fullName>
    </submittedName>
</protein>
<feature type="compositionally biased region" description="Polar residues" evidence="1">
    <location>
        <begin position="67"/>
        <end position="77"/>
    </location>
</feature>
<sequence>MFSAQYAAMRDLSPREVEFLQQLIMSKKDLPSLEWVPKPNTMASPRVAHAAAPGTGRPQAPSRIAGPQNSLQFSLTAPRSPAKSHRSIPLPVPSTPASPWPPFKVVARRRPADSENAPARRRQPAAENAPEWPPFTPEHYAALLESTRRLAEQVASAALDSHIEGYFEPEADAVHVNGGHRRAPTPTPIGHGRRSSGSTGKTTPTTRSGLSFDARYAYNGTTPTSLPASHKFAPLDIEKPTAAKTPVPVTVANAVCTFNKLYEEDRRAGKTWCEMYGNECCGYC</sequence>
<evidence type="ECO:0000313" key="3">
    <source>
        <dbReference type="Proteomes" id="UP000077266"/>
    </source>
</evidence>
<feature type="region of interest" description="Disordered" evidence="1">
    <location>
        <begin position="40"/>
        <end position="95"/>
    </location>
</feature>
<accession>A0A165EZC4</accession>